<name>A0A438KHJ8_VITVI</name>
<protein>
    <recommendedName>
        <fullName evidence="1">Carbohydrate kinase PfkB domain-containing protein</fullName>
    </recommendedName>
</protein>
<accession>A0A438KHJ8</accession>
<organism evidence="2 3">
    <name type="scientific">Vitis vinifera</name>
    <name type="common">Grape</name>
    <dbReference type="NCBI Taxonomy" id="29760"/>
    <lineage>
        <taxon>Eukaryota</taxon>
        <taxon>Viridiplantae</taxon>
        <taxon>Streptophyta</taxon>
        <taxon>Embryophyta</taxon>
        <taxon>Tracheophyta</taxon>
        <taxon>Spermatophyta</taxon>
        <taxon>Magnoliopsida</taxon>
        <taxon>eudicotyledons</taxon>
        <taxon>Gunneridae</taxon>
        <taxon>Pentapetalae</taxon>
        <taxon>rosids</taxon>
        <taxon>Vitales</taxon>
        <taxon>Vitaceae</taxon>
        <taxon>Viteae</taxon>
        <taxon>Vitis</taxon>
    </lineage>
</organism>
<evidence type="ECO:0000313" key="2">
    <source>
        <dbReference type="EMBL" id="RVX20676.1"/>
    </source>
</evidence>
<reference evidence="2 3" key="1">
    <citation type="journal article" date="2018" name="PLoS Genet.">
        <title>Population sequencing reveals clonal diversity and ancestral inbreeding in the grapevine cultivar Chardonnay.</title>
        <authorList>
            <person name="Roach M.J."/>
            <person name="Johnson D.L."/>
            <person name="Bohlmann J."/>
            <person name="van Vuuren H.J."/>
            <person name="Jones S.J."/>
            <person name="Pretorius I.S."/>
            <person name="Schmidt S.A."/>
            <person name="Borneman A.R."/>
        </authorList>
    </citation>
    <scope>NUCLEOTIDE SEQUENCE [LARGE SCALE GENOMIC DNA]</scope>
    <source>
        <strain evidence="3">cv. Chardonnay</strain>
        <tissue evidence="2">Leaf</tissue>
    </source>
</reference>
<comment type="caution">
    <text evidence="2">The sequence shown here is derived from an EMBL/GenBank/DDBJ whole genome shotgun (WGS) entry which is preliminary data.</text>
</comment>
<feature type="domain" description="Carbohydrate kinase PfkB" evidence="1">
    <location>
        <begin position="100"/>
        <end position="155"/>
    </location>
</feature>
<dbReference type="PANTHER" id="PTHR47826:SF1">
    <property type="entry name" value="OS03G0164700 PROTEIN"/>
    <property type="match status" value="1"/>
</dbReference>
<dbReference type="Gene3D" id="3.40.1190.20">
    <property type="match status" value="1"/>
</dbReference>
<dbReference type="PANTHER" id="PTHR47826">
    <property type="entry name" value="OS03G0164700 PROTEIN"/>
    <property type="match status" value="1"/>
</dbReference>
<dbReference type="Proteomes" id="UP000288805">
    <property type="component" value="Unassembled WGS sequence"/>
</dbReference>
<dbReference type="InterPro" id="IPR011611">
    <property type="entry name" value="PfkB_dom"/>
</dbReference>
<dbReference type="SUPFAM" id="SSF53613">
    <property type="entry name" value="Ribokinase-like"/>
    <property type="match status" value="1"/>
</dbReference>
<dbReference type="EMBL" id="QGNW01000006">
    <property type="protein sequence ID" value="RVX20676.1"/>
    <property type="molecule type" value="Genomic_DNA"/>
</dbReference>
<gene>
    <name evidence="2" type="ORF">CK203_002422</name>
</gene>
<dbReference type="InterPro" id="IPR029056">
    <property type="entry name" value="Ribokinase-like"/>
</dbReference>
<evidence type="ECO:0000313" key="3">
    <source>
        <dbReference type="Proteomes" id="UP000288805"/>
    </source>
</evidence>
<sequence length="694" mass="75834">MLTLSSPISPHNALQNPRPAIRRRLTALNCKGIQLSVPSHCYTAGGDCTSGGVALKSVDVATLGNLCVDLVLNVPELPPASFLDRKAYMERLAASPPDKKYWEAGGNCNMAIAAKRLGLCCVTIGHVGNEIYGDFLLDVLHDEGIDTVGMNEDTDVVDSASASRADFSKEPAFSWMSKLSREVKMAIRKSKILFCNGYGFDELSPSLIISALDYAVEVGTSVFFDPGPRGKSLSVGTPEQQRALGQFLTMSDVLLLTSDEMRGAKSWFPVESKSFKISLEEVGGKLSGRIVERSKGFSSWIRFGEFSLCNLLDGVEACCRDEVGKRCSKVWVENGREFRLKRRSNKAGRFIHCMVKTMETKRFSLCFPEGRSLPRGWSVLAEKLHHLGVDALSVVGVAPPFFKGVRSFKDTVLNLDWWRPEIGVFVKGDEDTARGQQMQWARVLVRSTGSETPGTLQMVEGLVVYAIHLWWEVPPCLTHVEPKGETNGWKDGDEGEGQSRVVEGMRRQSLNLEKEVVDLSPPSGGGRLVGMVLPTMLGLAGRDVDKRGVLGDGGDCVVEQGVDYPCVESLRLGVESGLNFVRGPEFWGFLSSSPSLLGGCDAGCSEVASSSSRRLVEVREKGLLMELGLLKMILTDGNLLEVPMLKGKEVMVGEVRTSFVEGRNCGLGEDVETTEETRFFNRLAAFSKFLGMPT</sequence>
<dbReference type="Pfam" id="PF00294">
    <property type="entry name" value="PfkB"/>
    <property type="match status" value="1"/>
</dbReference>
<evidence type="ECO:0000259" key="1">
    <source>
        <dbReference type="Pfam" id="PF00294"/>
    </source>
</evidence>
<proteinExistence type="predicted"/>
<dbReference type="AlphaFoldDB" id="A0A438KHJ8"/>